<dbReference type="AlphaFoldDB" id="A0A7R9J458"/>
<sequence length="278" mass="30823">MDLSSCIHLATTWMIRKRRVQSMFVAETEGNTEERAHTIKAGESQCGASYHLFNIVLVKIVMIGLHQCVASRRETNMSTSVQVVKIKPVSLNRAKRELRLLSSEFSSLAQHKTRALANYATEAGCMDVVKTKGVSRIGKCGEISCLPRKGTACLGMYSSPMASLVLASDSQHLVRGCTSKETNMNTVQVLADKLGVRVRYPIEHFLTRLTSKTSRADLSSALLTLYRKAGLQSQTVSICLSMLSVRETGYQSGKLFLFPFTVTLKHDETDVLFRVPNR</sequence>
<organism evidence="1">
    <name type="scientific">Timema californicum</name>
    <name type="common">California timema</name>
    <name type="synonym">Walking stick</name>
    <dbReference type="NCBI Taxonomy" id="61474"/>
    <lineage>
        <taxon>Eukaryota</taxon>
        <taxon>Metazoa</taxon>
        <taxon>Ecdysozoa</taxon>
        <taxon>Arthropoda</taxon>
        <taxon>Hexapoda</taxon>
        <taxon>Insecta</taxon>
        <taxon>Pterygota</taxon>
        <taxon>Neoptera</taxon>
        <taxon>Polyneoptera</taxon>
        <taxon>Phasmatodea</taxon>
        <taxon>Timematodea</taxon>
        <taxon>Timematoidea</taxon>
        <taxon>Timematidae</taxon>
        <taxon>Timema</taxon>
    </lineage>
</organism>
<evidence type="ECO:0000313" key="1">
    <source>
        <dbReference type="EMBL" id="CAD7572171.1"/>
    </source>
</evidence>
<proteinExistence type="predicted"/>
<reference evidence="1" key="1">
    <citation type="submission" date="2020-11" db="EMBL/GenBank/DDBJ databases">
        <authorList>
            <person name="Tran Van P."/>
        </authorList>
    </citation>
    <scope>NUCLEOTIDE SEQUENCE</scope>
</reference>
<protein>
    <submittedName>
        <fullName evidence="1">(California timema) hypothetical protein</fullName>
    </submittedName>
</protein>
<gene>
    <name evidence="1" type="ORF">TCMB3V08_LOCUS4825</name>
</gene>
<dbReference type="EMBL" id="OE180873">
    <property type="protein sequence ID" value="CAD7572171.1"/>
    <property type="molecule type" value="Genomic_DNA"/>
</dbReference>
<accession>A0A7R9J458</accession>
<name>A0A7R9J458_TIMCA</name>